<name>A0A7W6DKT4_9RHOB</name>
<gene>
    <name evidence="2" type="ORF">GGQ68_000700</name>
</gene>
<reference evidence="2 3" key="1">
    <citation type="submission" date="2020-08" db="EMBL/GenBank/DDBJ databases">
        <title>Genomic Encyclopedia of Type Strains, Phase IV (KMG-IV): sequencing the most valuable type-strain genomes for metagenomic binning, comparative biology and taxonomic classification.</title>
        <authorList>
            <person name="Goeker M."/>
        </authorList>
    </citation>
    <scope>NUCLEOTIDE SEQUENCE [LARGE SCALE GENOMIC DNA]</scope>
    <source>
        <strain evidence="2 3">DSM 102235</strain>
    </source>
</reference>
<dbReference type="AlphaFoldDB" id="A0A7W6DKT4"/>
<evidence type="ECO:0000256" key="1">
    <source>
        <dbReference type="SAM" id="MobiDB-lite"/>
    </source>
</evidence>
<accession>A0A7W6DKT4</accession>
<dbReference type="EMBL" id="JACIEJ010000002">
    <property type="protein sequence ID" value="MBB3984384.1"/>
    <property type="molecule type" value="Genomic_DNA"/>
</dbReference>
<protein>
    <submittedName>
        <fullName evidence="2">Uncharacterized protein</fullName>
    </submittedName>
</protein>
<keyword evidence="3" id="KW-1185">Reference proteome</keyword>
<evidence type="ECO:0000313" key="2">
    <source>
        <dbReference type="EMBL" id="MBB3984384.1"/>
    </source>
</evidence>
<dbReference type="Proteomes" id="UP000541426">
    <property type="component" value="Unassembled WGS sequence"/>
</dbReference>
<feature type="region of interest" description="Disordered" evidence="1">
    <location>
        <begin position="79"/>
        <end position="105"/>
    </location>
</feature>
<evidence type="ECO:0000313" key="3">
    <source>
        <dbReference type="Proteomes" id="UP000541426"/>
    </source>
</evidence>
<dbReference type="RefSeq" id="WP_183963021.1">
    <property type="nucleotide sequence ID" value="NZ_BAABBZ010000014.1"/>
</dbReference>
<proteinExistence type="predicted"/>
<comment type="caution">
    <text evidence="2">The sequence shown here is derived from an EMBL/GenBank/DDBJ whole genome shotgun (WGS) entry which is preliminary data.</text>
</comment>
<sequence>MPWFISNHINSLRPDVLAKNSRLFWYGHHYAPLSRGTVATSSSRAKSREVQIWKKQCDASRRAVLARDMGSASRYAAVQRGTGRRDTNHPGEVISQSPHHVPRPLKGSICRPEKTFHDEGAGHFPDVVDLPWADLLYQVFRRPLQPRVEKWVVLASLTQWISAVRTFRKILASWKKIRRSDLSDD</sequence>
<organism evidence="2 3">
    <name type="scientific">Sagittula marina</name>
    <dbReference type="NCBI Taxonomy" id="943940"/>
    <lineage>
        <taxon>Bacteria</taxon>
        <taxon>Pseudomonadati</taxon>
        <taxon>Pseudomonadota</taxon>
        <taxon>Alphaproteobacteria</taxon>
        <taxon>Rhodobacterales</taxon>
        <taxon>Roseobacteraceae</taxon>
        <taxon>Sagittula</taxon>
    </lineage>
</organism>